<evidence type="ECO:0000259" key="2">
    <source>
        <dbReference type="PROSITE" id="PS50011"/>
    </source>
</evidence>
<proteinExistence type="predicted"/>
<feature type="domain" description="Protein kinase" evidence="2">
    <location>
        <begin position="183"/>
        <end position="534"/>
    </location>
</feature>
<reference evidence="3 4" key="1">
    <citation type="submission" date="2016-03" db="EMBL/GenBank/DDBJ databases">
        <title>The draft genome sequence of Fonsecaea nubica causative agent of cutaneous subcutaneous infection in human host.</title>
        <authorList>
            <person name="Costa F."/>
            <person name="Sybren D.H."/>
            <person name="Raittz R.T."/>
            <person name="Weiss V.A."/>
            <person name="Leao A.C."/>
            <person name="Gomes R."/>
            <person name="De Souza E.M."/>
            <person name="Pedrosa F.O."/>
            <person name="Steffens M.B."/>
            <person name="Bombassaro A."/>
            <person name="Tadra-Sfeir M.Z."/>
            <person name="Moreno L.F."/>
            <person name="Najafzadeh M.J."/>
            <person name="Felipe M.S."/>
            <person name="Teixeira M."/>
            <person name="Sun J."/>
            <person name="Xi L."/>
            <person name="Castro M.A."/>
            <person name="Vicente V.A."/>
        </authorList>
    </citation>
    <scope>NUCLEOTIDE SEQUENCE [LARGE SCALE GENOMIC DNA]</scope>
    <source>
        <strain evidence="3 4">CBS 269.64</strain>
    </source>
</reference>
<dbReference type="InterPro" id="IPR010730">
    <property type="entry name" value="HET"/>
</dbReference>
<dbReference type="GeneID" id="34591088"/>
<gene>
    <name evidence="3" type="ORF">AYO20_07677</name>
</gene>
<accession>A0A178CTW8</accession>
<dbReference type="Proteomes" id="UP000185904">
    <property type="component" value="Unassembled WGS sequence"/>
</dbReference>
<dbReference type="AlphaFoldDB" id="A0A178CTW8"/>
<dbReference type="GO" id="GO:0004672">
    <property type="term" value="F:protein kinase activity"/>
    <property type="evidence" value="ECO:0007669"/>
    <property type="project" value="InterPro"/>
</dbReference>
<dbReference type="SMART" id="SM00220">
    <property type="entry name" value="S_TKc"/>
    <property type="match status" value="1"/>
</dbReference>
<evidence type="ECO:0000256" key="1">
    <source>
        <dbReference type="SAM" id="MobiDB-lite"/>
    </source>
</evidence>
<name>A0A178CTW8_9EURO</name>
<dbReference type="PROSITE" id="PS50011">
    <property type="entry name" value="PROTEIN_KINASE_DOM"/>
    <property type="match status" value="1"/>
</dbReference>
<protein>
    <recommendedName>
        <fullName evidence="2">Protein kinase domain-containing protein</fullName>
    </recommendedName>
</protein>
<dbReference type="GO" id="GO:0005524">
    <property type="term" value="F:ATP binding"/>
    <property type="evidence" value="ECO:0007669"/>
    <property type="project" value="InterPro"/>
</dbReference>
<evidence type="ECO:0000313" key="3">
    <source>
        <dbReference type="EMBL" id="OAL32886.1"/>
    </source>
</evidence>
<dbReference type="Pfam" id="PF00069">
    <property type="entry name" value="Pkinase"/>
    <property type="match status" value="1"/>
</dbReference>
<dbReference type="OrthoDB" id="4160359at2759"/>
<keyword evidence="4" id="KW-1185">Reference proteome</keyword>
<dbReference type="EMBL" id="LVCJ01000055">
    <property type="protein sequence ID" value="OAL32886.1"/>
    <property type="molecule type" value="Genomic_DNA"/>
</dbReference>
<organism evidence="3 4">
    <name type="scientific">Fonsecaea nubica</name>
    <dbReference type="NCBI Taxonomy" id="856822"/>
    <lineage>
        <taxon>Eukaryota</taxon>
        <taxon>Fungi</taxon>
        <taxon>Dikarya</taxon>
        <taxon>Ascomycota</taxon>
        <taxon>Pezizomycotina</taxon>
        <taxon>Eurotiomycetes</taxon>
        <taxon>Chaetothyriomycetidae</taxon>
        <taxon>Chaetothyriales</taxon>
        <taxon>Herpotrichiellaceae</taxon>
        <taxon>Fonsecaea</taxon>
    </lineage>
</organism>
<dbReference type="SUPFAM" id="SSF56112">
    <property type="entry name" value="Protein kinase-like (PK-like)"/>
    <property type="match status" value="1"/>
</dbReference>
<dbReference type="InterPro" id="IPR000719">
    <property type="entry name" value="Prot_kinase_dom"/>
</dbReference>
<dbReference type="PANTHER" id="PTHR33112:SF10">
    <property type="entry name" value="TOL"/>
    <property type="match status" value="1"/>
</dbReference>
<dbReference type="Gene3D" id="1.10.510.10">
    <property type="entry name" value="Transferase(Phosphotransferase) domain 1"/>
    <property type="match status" value="1"/>
</dbReference>
<evidence type="ECO:0000313" key="4">
    <source>
        <dbReference type="Proteomes" id="UP000185904"/>
    </source>
</evidence>
<dbReference type="CDD" id="cd00180">
    <property type="entry name" value="PKc"/>
    <property type="match status" value="1"/>
</dbReference>
<feature type="region of interest" description="Disordered" evidence="1">
    <location>
        <begin position="1012"/>
        <end position="1033"/>
    </location>
</feature>
<dbReference type="Pfam" id="PF06985">
    <property type="entry name" value="HET"/>
    <property type="match status" value="1"/>
</dbReference>
<sequence length="1132" mass="128572">MTARVAWPVTWSDDSDESFKDRLRDERRESCIDKKKFVPESCLDTHLTKENIEAELKRKDIVVTTELVDFIQTKAKKLFAILVYSEILEAIGGCYKHKLMDDHLPLLIRKVDNHYEISSLSENEPSDVSFQDASNVFVSKDGTWKWTPGRLHDFAENQWQFMAPVFKKERYRYKLDGQHILPFVSVGKEKGGGFSKVYRVTIHHAHQQGYPSATVALKQLDGQSQHAGQERLERMHQEEGEVLEMIRELKPQDPHLIEVFAVIERGSELCFIFPWANGGNLREVWEQENPETNNLDWINWAIDQLRGLSVAISRLHHLDEERNCRHGDLKPENILHFKGEKGARGKLVIADVGLAKVHTNPTVDRAGRHILTVAMSGTQRYEPPDLLDKVARSRVYDIWSLGCICLEFIIWLLYGNGGLRRFNEAFTHRKFWTAPQNATSSMDAMLEDEVFKWMNWMQAMDPRVAKDTALGDLLDLVRDRLLVIKVERTGIAVPSNDCRARSEEVCQILANIRKKAKKDAPYLTKCAEKPDPSPHGPGGPDSDSNTQHRAPRPRFGVQNLPVPGYVSAPADGNQNQPRVGEGDQFDRTAHGINIRVTAPQVPFFDPPVSGSNPTEDSTVSTDSLFALPRINSHHENRATIGFPKLPKAGSPTEIALCREWLRVCDDPKLHNCHPSLEGQLPTRVLEVLSHDSPGVRLHISKPGEKGRYFALSHRWGDPLEHRRFCTLRTNYNEFVDWISFERLPKTFQDAVTVTRSLGVPFLWIDSLCIVQDDPEDWETESKQMEDVYNLAYCTLSAACARGTTHGFLRPRTPRDFVTLKHRTGDVFYICKAIDNFGADVEEGELSRRGWILQERAMSRRTIHFTDTQVYWECGDGVHCETLIKMRNSKSAILGDSEFPKAAERLVKGGRIELFQFIYKRYSTLAFTNKGDRSIAICGLENRLIRTFDTCGAYGVFDKFLNRSVLWQRGGEKMNRITYPARRSVPSWSWMAYDGCITYVEVPFGQVDWASSLRFPPSPQDQPPDGADDDNNDRMPLCELVATATDFSQASPARPMDNVTFDIPGTKHLPEFKCVVVGSDKPRAALGTQKYYILVVAPASSGADPGVYERVGAGIVEKNRLDLQRQEDEIRIR</sequence>
<comment type="caution">
    <text evidence="3">The sequence shown here is derived from an EMBL/GenBank/DDBJ whole genome shotgun (WGS) entry which is preliminary data.</text>
</comment>
<dbReference type="PANTHER" id="PTHR33112">
    <property type="entry name" value="DOMAIN PROTEIN, PUTATIVE-RELATED"/>
    <property type="match status" value="1"/>
</dbReference>
<dbReference type="InterPro" id="IPR011009">
    <property type="entry name" value="Kinase-like_dom_sf"/>
</dbReference>
<feature type="region of interest" description="Disordered" evidence="1">
    <location>
        <begin position="524"/>
        <end position="583"/>
    </location>
</feature>
<dbReference type="RefSeq" id="XP_022498052.1">
    <property type="nucleotide sequence ID" value="XM_022645962.1"/>
</dbReference>